<keyword evidence="2" id="KW-1185">Reference proteome</keyword>
<comment type="caution">
    <text evidence="1">The sequence shown here is derived from an EMBL/GenBank/DDBJ whole genome shotgun (WGS) entry which is preliminary data.</text>
</comment>
<organism evidence="1 2">
    <name type="scientific">Ramazzottius varieornatus</name>
    <name type="common">Water bear</name>
    <name type="synonym">Tardigrade</name>
    <dbReference type="NCBI Taxonomy" id="947166"/>
    <lineage>
        <taxon>Eukaryota</taxon>
        <taxon>Metazoa</taxon>
        <taxon>Ecdysozoa</taxon>
        <taxon>Tardigrada</taxon>
        <taxon>Eutardigrada</taxon>
        <taxon>Parachela</taxon>
        <taxon>Hypsibioidea</taxon>
        <taxon>Ramazzottiidae</taxon>
        <taxon>Ramazzottius</taxon>
    </lineage>
</organism>
<evidence type="ECO:0000313" key="1">
    <source>
        <dbReference type="EMBL" id="GAV01400.1"/>
    </source>
</evidence>
<dbReference type="OrthoDB" id="2016582at2759"/>
<protein>
    <submittedName>
        <fullName evidence="1">Uncharacterized protein</fullName>
    </submittedName>
</protein>
<sequence length="209" mass="22682">MTDPVWKQASLPVAKGGLGLRRAEEIALSTYLASISSAEQLVTSMDADFDLDELCAAELTSWMEVSGTELPLAALRIFQRTWDLPIVERNFSEVQQASSLTEKARMVAVSTKESGAWLNALPASCLGNLLDDDSLRISIGLRLGAPICEPHTCRCSVTVDVYGRHGLSCRYSAGRHSALNESLRRALVTCQSHAVLDPNGVVRRHTEAA</sequence>
<name>A0A1D1VIH0_RAMVA</name>
<dbReference type="EMBL" id="BDGG01000007">
    <property type="protein sequence ID" value="GAV01400.1"/>
    <property type="molecule type" value="Genomic_DNA"/>
</dbReference>
<dbReference type="AlphaFoldDB" id="A0A1D1VIH0"/>
<accession>A0A1D1VIH0</accession>
<dbReference type="Proteomes" id="UP000186922">
    <property type="component" value="Unassembled WGS sequence"/>
</dbReference>
<evidence type="ECO:0000313" key="2">
    <source>
        <dbReference type="Proteomes" id="UP000186922"/>
    </source>
</evidence>
<proteinExistence type="predicted"/>
<gene>
    <name evidence="1" type="primary">RvY_12120-1</name>
    <name evidence="1" type="synonym">RvY_12120.1</name>
    <name evidence="1" type="ORF">RvY_12120</name>
</gene>
<reference evidence="1 2" key="1">
    <citation type="journal article" date="2016" name="Nat. Commun.">
        <title>Extremotolerant tardigrade genome and improved radiotolerance of human cultured cells by tardigrade-unique protein.</title>
        <authorList>
            <person name="Hashimoto T."/>
            <person name="Horikawa D.D."/>
            <person name="Saito Y."/>
            <person name="Kuwahara H."/>
            <person name="Kozuka-Hata H."/>
            <person name="Shin-I T."/>
            <person name="Minakuchi Y."/>
            <person name="Ohishi K."/>
            <person name="Motoyama A."/>
            <person name="Aizu T."/>
            <person name="Enomoto A."/>
            <person name="Kondo K."/>
            <person name="Tanaka S."/>
            <person name="Hara Y."/>
            <person name="Koshikawa S."/>
            <person name="Sagara H."/>
            <person name="Miura T."/>
            <person name="Yokobori S."/>
            <person name="Miyagawa K."/>
            <person name="Suzuki Y."/>
            <person name="Kubo T."/>
            <person name="Oyama M."/>
            <person name="Kohara Y."/>
            <person name="Fujiyama A."/>
            <person name="Arakawa K."/>
            <person name="Katayama T."/>
            <person name="Toyoda A."/>
            <person name="Kunieda T."/>
        </authorList>
    </citation>
    <scope>NUCLEOTIDE SEQUENCE [LARGE SCALE GENOMIC DNA]</scope>
    <source>
        <strain evidence="1 2">YOKOZUNA-1</strain>
    </source>
</reference>